<feature type="region of interest" description="Disordered" evidence="1">
    <location>
        <begin position="1"/>
        <end position="37"/>
    </location>
</feature>
<keyword evidence="4" id="KW-1185">Reference proteome</keyword>
<evidence type="ECO:0000313" key="4">
    <source>
        <dbReference type="Proteomes" id="UP000198897"/>
    </source>
</evidence>
<dbReference type="RefSeq" id="WP_089750148.1">
    <property type="nucleotide sequence ID" value="NZ_FOOG01000003.1"/>
</dbReference>
<name>A0A1I2KAR5_9BACI</name>
<feature type="transmembrane region" description="Helical" evidence="2">
    <location>
        <begin position="50"/>
        <end position="67"/>
    </location>
</feature>
<reference evidence="4" key="1">
    <citation type="submission" date="2016-10" db="EMBL/GenBank/DDBJ databases">
        <authorList>
            <person name="Varghese N."/>
            <person name="Submissions S."/>
        </authorList>
    </citation>
    <scope>NUCLEOTIDE SEQUENCE [LARGE SCALE GENOMIC DNA]</scope>
    <source>
        <strain evidence="4">FP5</strain>
    </source>
</reference>
<dbReference type="AlphaFoldDB" id="A0A1I2KAR5"/>
<dbReference type="OrthoDB" id="9894797at2"/>
<organism evidence="3 4">
    <name type="scientific">Halobacillus alkaliphilus</name>
    <dbReference type="NCBI Taxonomy" id="396056"/>
    <lineage>
        <taxon>Bacteria</taxon>
        <taxon>Bacillati</taxon>
        <taxon>Bacillota</taxon>
        <taxon>Bacilli</taxon>
        <taxon>Bacillales</taxon>
        <taxon>Bacillaceae</taxon>
        <taxon>Halobacillus</taxon>
    </lineage>
</organism>
<accession>A0A1I2KAR5</accession>
<dbReference type="Proteomes" id="UP000198897">
    <property type="component" value="Unassembled WGS sequence"/>
</dbReference>
<gene>
    <name evidence="3" type="ORF">SAMN05216353_103165</name>
</gene>
<evidence type="ECO:0000256" key="2">
    <source>
        <dbReference type="SAM" id="Phobius"/>
    </source>
</evidence>
<sequence>MTQSHHSEGVNNMNEKKLTSENMNTLDLPPQRNENKSNTFMTKWSANPLWVRYIIAFLLIFIILLLIF</sequence>
<keyword evidence="2" id="KW-0472">Membrane</keyword>
<dbReference type="EMBL" id="FOOG01000003">
    <property type="protein sequence ID" value="SFF62317.1"/>
    <property type="molecule type" value="Genomic_DNA"/>
</dbReference>
<feature type="compositionally biased region" description="Basic and acidic residues" evidence="1">
    <location>
        <begin position="1"/>
        <end position="19"/>
    </location>
</feature>
<evidence type="ECO:0000313" key="3">
    <source>
        <dbReference type="EMBL" id="SFF62317.1"/>
    </source>
</evidence>
<evidence type="ECO:0000256" key="1">
    <source>
        <dbReference type="SAM" id="MobiDB-lite"/>
    </source>
</evidence>
<keyword evidence="2" id="KW-0812">Transmembrane</keyword>
<proteinExistence type="predicted"/>
<keyword evidence="2" id="KW-1133">Transmembrane helix</keyword>
<protein>
    <submittedName>
        <fullName evidence="3">Uncharacterized protein</fullName>
    </submittedName>
</protein>